<name>A0A2S8FQ93_9BACT</name>
<dbReference type="NCBIfam" id="TIGR02532">
    <property type="entry name" value="IV_pilin_GFxxxE"/>
    <property type="match status" value="1"/>
</dbReference>
<dbReference type="PROSITE" id="PS00409">
    <property type="entry name" value="PROKAR_NTER_METHYL"/>
    <property type="match status" value="1"/>
</dbReference>
<dbReference type="Gene3D" id="3.30.700.10">
    <property type="entry name" value="Glycoprotein, Type 4 Pilin"/>
    <property type="match status" value="1"/>
</dbReference>
<dbReference type="PANTHER" id="PTHR30093:SF2">
    <property type="entry name" value="TYPE II SECRETION SYSTEM PROTEIN H"/>
    <property type="match status" value="1"/>
</dbReference>
<protein>
    <recommendedName>
        <fullName evidence="1">DUF1559 domain-containing protein</fullName>
    </recommendedName>
</protein>
<dbReference type="AlphaFoldDB" id="A0A2S8FQ93"/>
<dbReference type="SUPFAM" id="SSF54523">
    <property type="entry name" value="Pili subunits"/>
    <property type="match status" value="1"/>
</dbReference>
<dbReference type="Pfam" id="PF07963">
    <property type="entry name" value="N_methyl"/>
    <property type="match status" value="1"/>
</dbReference>
<accession>A0A2S8FQ93</accession>
<dbReference type="PANTHER" id="PTHR30093">
    <property type="entry name" value="GENERAL SECRETION PATHWAY PROTEIN G"/>
    <property type="match status" value="1"/>
</dbReference>
<dbReference type="EMBL" id="PUHY01000010">
    <property type="protein sequence ID" value="PQO34349.1"/>
    <property type="molecule type" value="Genomic_DNA"/>
</dbReference>
<organism evidence="2 3">
    <name type="scientific">Blastopirellula marina</name>
    <dbReference type="NCBI Taxonomy" id="124"/>
    <lineage>
        <taxon>Bacteria</taxon>
        <taxon>Pseudomonadati</taxon>
        <taxon>Planctomycetota</taxon>
        <taxon>Planctomycetia</taxon>
        <taxon>Pirellulales</taxon>
        <taxon>Pirellulaceae</taxon>
        <taxon>Blastopirellula</taxon>
    </lineage>
</organism>
<dbReference type="InterPro" id="IPR045584">
    <property type="entry name" value="Pilin-like"/>
</dbReference>
<feature type="domain" description="DUF1559" evidence="1">
    <location>
        <begin position="34"/>
        <end position="364"/>
    </location>
</feature>
<comment type="caution">
    <text evidence="2">The sequence shown here is derived from an EMBL/GenBank/DDBJ whole genome shotgun (WGS) entry which is preliminary data.</text>
</comment>
<reference evidence="2 3" key="1">
    <citation type="submission" date="2018-02" db="EMBL/GenBank/DDBJ databases">
        <title>Comparative genomes isolates from brazilian mangrove.</title>
        <authorList>
            <person name="Araujo J.E."/>
            <person name="Taketani R.G."/>
            <person name="Silva M.C.P."/>
            <person name="Loureco M.V."/>
            <person name="Andreote F.D."/>
        </authorList>
    </citation>
    <scope>NUCLEOTIDE SEQUENCE [LARGE SCALE GENOMIC DNA]</scope>
    <source>
        <strain evidence="2 3">Hex-1 MGV</strain>
    </source>
</reference>
<gene>
    <name evidence="2" type="ORF">C5Y83_12530</name>
</gene>
<dbReference type="RefSeq" id="WP_105330080.1">
    <property type="nucleotide sequence ID" value="NZ_PUHY01000010.1"/>
</dbReference>
<dbReference type="InterPro" id="IPR011453">
    <property type="entry name" value="DUF1559"/>
</dbReference>
<evidence type="ECO:0000313" key="2">
    <source>
        <dbReference type="EMBL" id="PQO34349.1"/>
    </source>
</evidence>
<evidence type="ECO:0000313" key="3">
    <source>
        <dbReference type="Proteomes" id="UP000238322"/>
    </source>
</evidence>
<sequence length="382" mass="41006">MSRMRAPRGFTLVELLVVIAIIGVLVGLLLPAVQQAREAARRMQCSNNMRQLGLAVHNFADTSAGYLPAGCRDYNFMSWVTFILPQMEQNNRYEAMSVSYVAYGASTGTGGWVYDSSDSTEGGRYDRLQNVRAWAGGVENYQCPSSLENDFYTAGPTGNKVWPKINYVACAGQTAIGDAQTRTGSSIAGGRNWRVSNYYGLKRIGGNSSDVVMEAGALFGNGLKVPLPGTAAGREEAMGNAKGESLASCTDGLSNTAMFSEILQTNSDTSHSATYSDFRGGPYRGENAFFSTYYEPNTKNPDEMMSSSYCHKAGTDVTPKAPCIAENAPAGYAIRISARSHHPGGVNVTRGDGSVGFFADTISRQIWRAFGTSQGAEPISFD</sequence>
<dbReference type="Pfam" id="PF07596">
    <property type="entry name" value="SBP_bac_10"/>
    <property type="match status" value="1"/>
</dbReference>
<dbReference type="Proteomes" id="UP000238322">
    <property type="component" value="Unassembled WGS sequence"/>
</dbReference>
<proteinExistence type="predicted"/>
<dbReference type="OrthoDB" id="288641at2"/>
<evidence type="ECO:0000259" key="1">
    <source>
        <dbReference type="Pfam" id="PF07596"/>
    </source>
</evidence>
<dbReference type="InterPro" id="IPR012902">
    <property type="entry name" value="N_methyl_site"/>
</dbReference>